<feature type="compositionally biased region" description="Low complexity" evidence="1">
    <location>
        <begin position="421"/>
        <end position="440"/>
    </location>
</feature>
<dbReference type="Pfam" id="PF08578">
    <property type="entry name" value="DUF1765"/>
    <property type="match status" value="1"/>
</dbReference>
<keyword evidence="2" id="KW-1133">Transmembrane helix</keyword>
<dbReference type="PANTHER" id="PTHR37988">
    <property type="entry name" value="UPF0592 MEMBRANE PROTEIN C7D4.03C"/>
    <property type="match status" value="1"/>
</dbReference>
<feature type="compositionally biased region" description="Low complexity" evidence="1">
    <location>
        <begin position="1104"/>
        <end position="1115"/>
    </location>
</feature>
<feature type="region of interest" description="Disordered" evidence="1">
    <location>
        <begin position="1177"/>
        <end position="1201"/>
    </location>
</feature>
<evidence type="ECO:0000256" key="2">
    <source>
        <dbReference type="SAM" id="Phobius"/>
    </source>
</evidence>
<keyword evidence="5" id="KW-1185">Reference proteome</keyword>
<dbReference type="PANTHER" id="PTHR37988:SF1">
    <property type="entry name" value="UPF0592 MEMBRANE PROTEIN C7D4.03C"/>
    <property type="match status" value="1"/>
</dbReference>
<accession>A0A9N9FHR8</accession>
<dbReference type="AlphaFoldDB" id="A0A9N9FHR8"/>
<dbReference type="Proteomes" id="UP000789508">
    <property type="component" value="Unassembled WGS sequence"/>
</dbReference>
<feature type="transmembrane region" description="Helical" evidence="2">
    <location>
        <begin position="313"/>
        <end position="336"/>
    </location>
</feature>
<dbReference type="Pfam" id="PF03151">
    <property type="entry name" value="TPT"/>
    <property type="match status" value="1"/>
</dbReference>
<keyword evidence="2" id="KW-0812">Transmembrane</keyword>
<protein>
    <submittedName>
        <fullName evidence="4">6232_t:CDS:1</fullName>
    </submittedName>
</protein>
<feature type="transmembrane region" description="Helical" evidence="2">
    <location>
        <begin position="189"/>
        <end position="206"/>
    </location>
</feature>
<keyword evidence="2" id="KW-0472">Membrane</keyword>
<evidence type="ECO:0000259" key="3">
    <source>
        <dbReference type="Pfam" id="PF03151"/>
    </source>
</evidence>
<organism evidence="4 5">
    <name type="scientific">Ambispora leptoticha</name>
    <dbReference type="NCBI Taxonomy" id="144679"/>
    <lineage>
        <taxon>Eukaryota</taxon>
        <taxon>Fungi</taxon>
        <taxon>Fungi incertae sedis</taxon>
        <taxon>Mucoromycota</taxon>
        <taxon>Glomeromycotina</taxon>
        <taxon>Glomeromycetes</taxon>
        <taxon>Archaeosporales</taxon>
        <taxon>Ambisporaceae</taxon>
        <taxon>Ambispora</taxon>
    </lineage>
</organism>
<feature type="region of interest" description="Disordered" evidence="1">
    <location>
        <begin position="384"/>
        <end position="458"/>
    </location>
</feature>
<reference evidence="4" key="1">
    <citation type="submission" date="2021-06" db="EMBL/GenBank/DDBJ databases">
        <authorList>
            <person name="Kallberg Y."/>
            <person name="Tangrot J."/>
            <person name="Rosling A."/>
        </authorList>
    </citation>
    <scope>NUCLEOTIDE SEQUENCE</scope>
    <source>
        <strain evidence="4">FL130A</strain>
    </source>
</reference>
<dbReference type="EMBL" id="CAJVPS010001417">
    <property type="protein sequence ID" value="CAG8537061.1"/>
    <property type="molecule type" value="Genomic_DNA"/>
</dbReference>
<dbReference type="OrthoDB" id="6418713at2759"/>
<evidence type="ECO:0000256" key="1">
    <source>
        <dbReference type="SAM" id="MobiDB-lite"/>
    </source>
</evidence>
<feature type="transmembrane region" description="Helical" evidence="2">
    <location>
        <begin position="118"/>
        <end position="140"/>
    </location>
</feature>
<dbReference type="InterPro" id="IPR004853">
    <property type="entry name" value="Sugar_P_trans_dom"/>
</dbReference>
<sequence length="1201" mass="133954">MENEDNILLKTFNEHNEVGGGRGGIRSSDSLANSNLMITLPLGEDSTITLDRSPNAVQNFLIEQELKQRSNSISLQTALTNLSYIAIWYFFSTALSFYNKYLMGKHKFNLNLPILVSALHSGMHFLITSVLMRGTCSAVYRKSSMESSGKTLVSRQSYMSRVVPTAIAAALEICMSNASLVFITLSFYTMVKSSSPIWVLVFSFIFRLEQPRLILVAIILIISLGVVLTVAGETKFNLAGFILVLGSAIISGLRWSITQMLLQKEEGINHPIATLYYLSPIMCSIMTVLSLIIENPFAQFANSPHFRDAATSLHTFVLMLSGGFLAFCMTIAEFALIKNTSTVTLSVAGISKELLIIGLSVLINHDKLTNINLLGTMPDVISKEDKKQNNQKKTEPQIEQETEAHIDSEISLDTAEEEKTNSNNNSSTPSIASSASNTDSSGKKKKSSSLEAPTDNSGSSKFRLFRVWGNNQDSEYKALEKALGRFQSKDRYKVDILKTLVIPWLKKNNSINVADKYLQHGRMVLLKWWNILIANLPNAAYTDRTLYFEYWIGPLPQSDRGDSYNGIPIESIISYRGALLSTLSYAIDRLNQKGVYSNVISFCARVLALCFFKIPSVGFALLQGLPVKKLHIKRMLTETVGDFESNEVWIRKQNEKILPIFPDHLNILCFSNLQSWWRQFENAKKILGEPPIEMAGNWIRRWQSDDSELFFSFYKHYHVVLKNYLSPHLSSLATSTTATTSPSSKFLSNPVNYITTPGYLHLSAFFLNKIESLVHRNIHTITTVIQFEHPRNVSGGAMAGAGGGNSMTGGGVLEMAGRRFVETLVSIVEHDIYEDMCNHWIKAVVKKTNMYDVEGVFCLLDFLDTLIMELDGRDSIDTSNDHQIPDNININFSTSFSSISSSSSSSSAGGLINILDIPFYLSLIKLLLSKSDHTITLLRTLSFIYTHFYLLTSKPSYLDQLVKDLLLGEEMFERLFCHWSRNVRIYFIRLLIWRVSRVAGGAGLAGVGNGFLFGNGEGIRAGIFEEEIQRKKKEPIDSAVSFDANVEESIIDRIENIRLCHEFFSNYVADSKSNGDALGKAVTGEENGESAASTENTHDKRHSSINNNYTSNTNNDTKKGSKTSASPTPSRQNSNQKKKKKVKDLIAMQPSASASTSGKNLSSAACLFRWMLPTPSLSSSSKNFRHSYPNYHKRGSRLSTY</sequence>
<evidence type="ECO:0000313" key="4">
    <source>
        <dbReference type="EMBL" id="CAG8537061.1"/>
    </source>
</evidence>
<feature type="compositionally biased region" description="Basic residues" evidence="1">
    <location>
        <begin position="1191"/>
        <end position="1201"/>
    </location>
</feature>
<proteinExistence type="predicted"/>
<feature type="transmembrane region" description="Helical" evidence="2">
    <location>
        <begin position="78"/>
        <end position="98"/>
    </location>
</feature>
<gene>
    <name evidence="4" type="ORF">ALEPTO_LOCUS5222</name>
</gene>
<comment type="caution">
    <text evidence="4">The sequence shown here is derived from an EMBL/GenBank/DDBJ whole genome shotgun (WGS) entry which is preliminary data.</text>
</comment>
<feature type="transmembrane region" description="Helical" evidence="2">
    <location>
        <begin position="274"/>
        <end position="293"/>
    </location>
</feature>
<feature type="transmembrane region" description="Helical" evidence="2">
    <location>
        <begin position="213"/>
        <end position="232"/>
    </location>
</feature>
<name>A0A9N9FHR8_9GLOM</name>
<evidence type="ECO:0000313" key="5">
    <source>
        <dbReference type="Proteomes" id="UP000789508"/>
    </source>
</evidence>
<feature type="domain" description="Sugar phosphate transporter" evidence="3">
    <location>
        <begin position="82"/>
        <end position="377"/>
    </location>
</feature>
<feature type="compositionally biased region" description="Basic and acidic residues" evidence="1">
    <location>
        <begin position="384"/>
        <end position="408"/>
    </location>
</feature>
<feature type="compositionally biased region" description="Polar residues" evidence="1">
    <location>
        <begin position="1122"/>
        <end position="1135"/>
    </location>
</feature>
<feature type="non-terminal residue" evidence="4">
    <location>
        <position position="1"/>
    </location>
</feature>
<dbReference type="InterPro" id="IPR013887">
    <property type="entry name" value="UPF0592"/>
</dbReference>
<feature type="transmembrane region" description="Helical" evidence="2">
    <location>
        <begin position="238"/>
        <end position="262"/>
    </location>
</feature>
<feature type="region of interest" description="Disordered" evidence="1">
    <location>
        <begin position="1079"/>
        <end position="1144"/>
    </location>
</feature>